<dbReference type="KEGG" id="dde:Dde_1173"/>
<evidence type="ECO:0000313" key="3">
    <source>
        <dbReference type="EMBL" id="ABB37974.2"/>
    </source>
</evidence>
<dbReference type="DNASU" id="3755197"/>
<evidence type="ECO:0000256" key="1">
    <source>
        <dbReference type="SAM" id="SignalP"/>
    </source>
</evidence>
<dbReference type="InterPro" id="IPR005184">
    <property type="entry name" value="DUF306_Meta_HslJ"/>
</dbReference>
<dbReference type="Pfam" id="PF03724">
    <property type="entry name" value="META"/>
    <property type="match status" value="1"/>
</dbReference>
<dbReference type="PANTHER" id="PTHR35535:SF1">
    <property type="entry name" value="HEAT SHOCK PROTEIN HSLJ"/>
    <property type="match status" value="1"/>
</dbReference>
<feature type="chain" id="PRO_5004220127" description="DUF306 domain-containing protein" evidence="1">
    <location>
        <begin position="28"/>
        <end position="156"/>
    </location>
</feature>
<evidence type="ECO:0000313" key="4">
    <source>
        <dbReference type="Proteomes" id="UP000002710"/>
    </source>
</evidence>
<reference evidence="3 4" key="1">
    <citation type="journal article" date="2011" name="J. Bacteriol.">
        <title>Complete genome sequence and updated annotation of Desulfovibrio alaskensis G20.</title>
        <authorList>
            <person name="Hauser L.J."/>
            <person name="Land M.L."/>
            <person name="Brown S.D."/>
            <person name="Larimer F."/>
            <person name="Keller K.L."/>
            <person name="Rapp-Giles B.J."/>
            <person name="Price M.N."/>
            <person name="Lin M."/>
            <person name="Bruce D.C."/>
            <person name="Detter J.C."/>
            <person name="Tapia R."/>
            <person name="Han C.S."/>
            <person name="Goodwin L.A."/>
            <person name="Cheng J.F."/>
            <person name="Pitluck S."/>
            <person name="Copeland A."/>
            <person name="Lucas S."/>
            <person name="Nolan M."/>
            <person name="Lapidus A.L."/>
            <person name="Palumbo A.V."/>
            <person name="Wall J.D."/>
        </authorList>
    </citation>
    <scope>NUCLEOTIDE SEQUENCE [LARGE SCALE GENOMIC DNA]</scope>
    <source>
        <strain evidence="4">ATCC BAA 1058 / DSM 17464 / G20</strain>
    </source>
</reference>
<name>Q313C2_OLEA2</name>
<protein>
    <recommendedName>
        <fullName evidence="2">DUF306 domain-containing protein</fullName>
    </recommendedName>
</protein>
<feature type="domain" description="DUF306" evidence="2">
    <location>
        <begin position="43"/>
        <end position="146"/>
    </location>
</feature>
<dbReference type="InterPro" id="IPR038670">
    <property type="entry name" value="HslJ-like_sf"/>
</dbReference>
<evidence type="ECO:0000259" key="2">
    <source>
        <dbReference type="Pfam" id="PF03724"/>
    </source>
</evidence>
<dbReference type="PANTHER" id="PTHR35535">
    <property type="entry name" value="HEAT SHOCK PROTEIN HSLJ"/>
    <property type="match status" value="1"/>
</dbReference>
<dbReference type="AlphaFoldDB" id="Q313C2"/>
<keyword evidence="4" id="KW-1185">Reference proteome</keyword>
<dbReference type="Gene3D" id="2.40.128.270">
    <property type="match status" value="1"/>
</dbReference>
<dbReference type="PROSITE" id="PS51257">
    <property type="entry name" value="PROKAR_LIPOPROTEIN"/>
    <property type="match status" value="1"/>
</dbReference>
<dbReference type="Proteomes" id="UP000002710">
    <property type="component" value="Chromosome"/>
</dbReference>
<dbReference type="eggNOG" id="COG3187">
    <property type="taxonomic scope" value="Bacteria"/>
</dbReference>
<sequence length="156" mass="16733">MIKRNRYIVYACLMLATGALLMLGACAGHRGSQAVPASPADSAVLTAGEWQLTSLAGTHVSADAGVTLVFDEDGRLYGYSGCNNYFGTWQLKDGALTFGPMGSTKRACEEKAMRTEYEYFRTMTGVTRALRGHDGSLVLAPAADAPVQESLVFIRK</sequence>
<dbReference type="InterPro" id="IPR053147">
    <property type="entry name" value="Hsp_HslJ-like"/>
</dbReference>
<keyword evidence="1" id="KW-0732">Signal</keyword>
<dbReference type="HOGENOM" id="CLU_075808_6_1_7"/>
<feature type="signal peptide" evidence="1">
    <location>
        <begin position="1"/>
        <end position="27"/>
    </location>
</feature>
<dbReference type="STRING" id="207559.Dde_1173"/>
<proteinExistence type="predicted"/>
<organism evidence="3 4">
    <name type="scientific">Oleidesulfovibrio alaskensis (strain ATCC BAA-1058 / DSM 17464 / G20)</name>
    <name type="common">Desulfovibrio alaskensis</name>
    <dbReference type="NCBI Taxonomy" id="207559"/>
    <lineage>
        <taxon>Bacteria</taxon>
        <taxon>Pseudomonadati</taxon>
        <taxon>Thermodesulfobacteriota</taxon>
        <taxon>Desulfovibrionia</taxon>
        <taxon>Desulfovibrionales</taxon>
        <taxon>Desulfovibrionaceae</taxon>
        <taxon>Oleidesulfovibrio</taxon>
    </lineage>
</organism>
<dbReference type="EMBL" id="CP000112">
    <property type="protein sequence ID" value="ABB37974.2"/>
    <property type="molecule type" value="Genomic_DNA"/>
</dbReference>
<accession>Q313C2</accession>
<gene>
    <name evidence="3" type="ordered locus">Dde_1173</name>
</gene>